<reference evidence="1 2" key="1">
    <citation type="submission" date="2017-12" db="EMBL/GenBank/DDBJ databases">
        <title>Gene loss provides genomic basis for host adaptation in cereal stripe rust fungi.</title>
        <authorList>
            <person name="Xia C."/>
        </authorList>
    </citation>
    <scope>NUCLEOTIDE SEQUENCE [LARGE SCALE GENOMIC DNA]</scope>
    <source>
        <strain evidence="1 2">93TX-2</strain>
    </source>
</reference>
<protein>
    <submittedName>
        <fullName evidence="1">Uncharacterized protein</fullName>
    </submittedName>
</protein>
<reference evidence="2" key="3">
    <citation type="journal article" date="2018" name="Mol. Plant Microbe Interact.">
        <title>Genome sequence resources for the wheat stripe rust pathogen (Puccinia striiformis f. sp. tritici) and the barley stripe rust pathogen (Puccinia striiformis f. sp. hordei).</title>
        <authorList>
            <person name="Xia C."/>
            <person name="Wang M."/>
            <person name="Yin C."/>
            <person name="Cornejo O.E."/>
            <person name="Hulbert S.H."/>
            <person name="Chen X."/>
        </authorList>
    </citation>
    <scope>NUCLEOTIDE SEQUENCE [LARGE SCALE GENOMIC DNA]</scope>
    <source>
        <strain evidence="2">93TX-2</strain>
    </source>
</reference>
<organism evidence="1 2">
    <name type="scientific">Puccinia striiformis</name>
    <dbReference type="NCBI Taxonomy" id="27350"/>
    <lineage>
        <taxon>Eukaryota</taxon>
        <taxon>Fungi</taxon>
        <taxon>Dikarya</taxon>
        <taxon>Basidiomycota</taxon>
        <taxon>Pucciniomycotina</taxon>
        <taxon>Pucciniomycetes</taxon>
        <taxon>Pucciniales</taxon>
        <taxon>Pucciniaceae</taxon>
        <taxon>Puccinia</taxon>
    </lineage>
</organism>
<gene>
    <name evidence="1" type="ORF">PSHT_11947</name>
</gene>
<keyword evidence="2" id="KW-1185">Reference proteome</keyword>
<dbReference type="VEuPathDB" id="FungiDB:PSTT_01479"/>
<dbReference type="VEuPathDB" id="FungiDB:PSHT_11947"/>
<dbReference type="AlphaFoldDB" id="A0A2S4UZZ7"/>
<dbReference type="EMBL" id="PKSM01000208">
    <property type="protein sequence ID" value="POW02824.1"/>
    <property type="molecule type" value="Genomic_DNA"/>
</dbReference>
<accession>A0A2S4UZZ7</accession>
<name>A0A2S4UZZ7_9BASI</name>
<proteinExistence type="predicted"/>
<evidence type="ECO:0000313" key="1">
    <source>
        <dbReference type="EMBL" id="POW02824.1"/>
    </source>
</evidence>
<dbReference type="Proteomes" id="UP000238274">
    <property type="component" value="Unassembled WGS sequence"/>
</dbReference>
<comment type="caution">
    <text evidence="1">The sequence shown here is derived from an EMBL/GenBank/DDBJ whole genome shotgun (WGS) entry which is preliminary data.</text>
</comment>
<evidence type="ECO:0000313" key="2">
    <source>
        <dbReference type="Proteomes" id="UP000238274"/>
    </source>
</evidence>
<reference evidence="2" key="2">
    <citation type="journal article" date="2018" name="BMC Genomics">
        <title>Genomic insights into host adaptation between the wheat stripe rust pathogen (Puccinia striiformis f. sp. tritici) and the barley stripe rust pathogen (Puccinia striiformis f. sp. hordei).</title>
        <authorList>
            <person name="Xia C."/>
            <person name="Wang M."/>
            <person name="Yin C."/>
            <person name="Cornejo O.E."/>
            <person name="Hulbert S.H."/>
            <person name="Chen X."/>
        </authorList>
    </citation>
    <scope>NUCLEOTIDE SEQUENCE [LARGE SCALE GENOMIC DNA]</scope>
    <source>
        <strain evidence="2">93TX-2</strain>
    </source>
</reference>
<sequence>MFLSPQLADDLEPREMDSGGCWKDLKLGQIGRSVSLTGDLLDIFSKDLKQLVHSCLRKTSRQTAPTFNL</sequence>